<dbReference type="PRINTS" id="PR00080">
    <property type="entry name" value="SDRFAMILY"/>
</dbReference>
<dbReference type="PANTHER" id="PTHR24321:SF11">
    <property type="entry name" value="BLR0893 PROTEIN"/>
    <property type="match status" value="1"/>
</dbReference>
<proteinExistence type="inferred from homology"/>
<dbReference type="InterPro" id="IPR002347">
    <property type="entry name" value="SDR_fam"/>
</dbReference>
<comment type="similarity">
    <text evidence="1">Belongs to the short-chain dehydrogenases/reductases (SDR) family.</text>
</comment>
<dbReference type="RefSeq" id="WP_379656465.1">
    <property type="nucleotide sequence ID" value="NZ_JBHTIV010000002.1"/>
</dbReference>
<dbReference type="NCBIfam" id="NF004818">
    <property type="entry name" value="PRK06172.1"/>
    <property type="match status" value="1"/>
</dbReference>
<organism evidence="3 4">
    <name type="scientific">Psychroflexus salinarum</name>
    <dbReference type="NCBI Taxonomy" id="546024"/>
    <lineage>
        <taxon>Bacteria</taxon>
        <taxon>Pseudomonadati</taxon>
        <taxon>Bacteroidota</taxon>
        <taxon>Flavobacteriia</taxon>
        <taxon>Flavobacteriales</taxon>
        <taxon>Flavobacteriaceae</taxon>
        <taxon>Psychroflexus</taxon>
    </lineage>
</organism>
<evidence type="ECO:0000313" key="3">
    <source>
        <dbReference type="EMBL" id="MFD0931126.1"/>
    </source>
</evidence>
<dbReference type="EMBL" id="JBHTIV010000002">
    <property type="protein sequence ID" value="MFD0931126.1"/>
    <property type="molecule type" value="Genomic_DNA"/>
</dbReference>
<evidence type="ECO:0000256" key="2">
    <source>
        <dbReference type="ARBA" id="ARBA00023002"/>
    </source>
</evidence>
<dbReference type="InterPro" id="IPR036291">
    <property type="entry name" value="NAD(P)-bd_dom_sf"/>
</dbReference>
<dbReference type="SUPFAM" id="SSF51735">
    <property type="entry name" value="NAD(P)-binding Rossmann-fold domains"/>
    <property type="match status" value="1"/>
</dbReference>
<dbReference type="PANTHER" id="PTHR24321">
    <property type="entry name" value="DEHYDROGENASES, SHORT CHAIN"/>
    <property type="match status" value="1"/>
</dbReference>
<keyword evidence="2" id="KW-0560">Oxidoreductase</keyword>
<evidence type="ECO:0000313" key="4">
    <source>
        <dbReference type="Proteomes" id="UP001597049"/>
    </source>
</evidence>
<gene>
    <name evidence="3" type="ORF">ACFQ0R_00795</name>
</gene>
<dbReference type="Pfam" id="PF13561">
    <property type="entry name" value="adh_short_C2"/>
    <property type="match status" value="1"/>
</dbReference>
<keyword evidence="4" id="KW-1185">Reference proteome</keyword>
<dbReference type="PRINTS" id="PR00081">
    <property type="entry name" value="GDHRDH"/>
</dbReference>
<sequence length="253" mass="27264">MYTEFKNKVVIITGASSGIGKATALAFSNEGAKLVLSDVQDDEGETLAEEIRKKGNECIYMHCDISKPADVQKMVKESVKKFGRLDIAYNNAGIEGKMGFTADGSEENFDRIIGINLKGVWACMKYEIPEMLKNKKGVIVNCSSIAGVIASPGLPVYVASKHGVNGLTKNAALEYAKQGIRVNSVCPAGVDTPMLDRIVLNSPGMEEQMDTIHPIGRAAKPKEIADAVLYLCSDRSSFITGHELLVDGGYTIQ</sequence>
<evidence type="ECO:0000256" key="1">
    <source>
        <dbReference type="ARBA" id="ARBA00006484"/>
    </source>
</evidence>
<reference evidence="4" key="1">
    <citation type="journal article" date="2019" name="Int. J. Syst. Evol. Microbiol.">
        <title>The Global Catalogue of Microorganisms (GCM) 10K type strain sequencing project: providing services to taxonomists for standard genome sequencing and annotation.</title>
        <authorList>
            <consortium name="The Broad Institute Genomics Platform"/>
            <consortium name="The Broad Institute Genome Sequencing Center for Infectious Disease"/>
            <person name="Wu L."/>
            <person name="Ma J."/>
        </authorList>
    </citation>
    <scope>NUCLEOTIDE SEQUENCE [LARGE SCALE GENOMIC DNA]</scope>
    <source>
        <strain evidence="4">CCUG 56752</strain>
    </source>
</reference>
<dbReference type="NCBIfam" id="NF005559">
    <property type="entry name" value="PRK07231.1"/>
    <property type="match status" value="1"/>
</dbReference>
<dbReference type="CDD" id="cd05233">
    <property type="entry name" value="SDR_c"/>
    <property type="match status" value="1"/>
</dbReference>
<name>A0ABW3GKI4_9FLAO</name>
<accession>A0ABW3GKI4</accession>
<dbReference type="Gene3D" id="3.40.50.720">
    <property type="entry name" value="NAD(P)-binding Rossmann-like Domain"/>
    <property type="match status" value="1"/>
</dbReference>
<dbReference type="InterPro" id="IPR020904">
    <property type="entry name" value="Sc_DH/Rdtase_CS"/>
</dbReference>
<protein>
    <submittedName>
        <fullName evidence="3">SDR family oxidoreductase</fullName>
    </submittedName>
</protein>
<comment type="caution">
    <text evidence="3">The sequence shown here is derived from an EMBL/GenBank/DDBJ whole genome shotgun (WGS) entry which is preliminary data.</text>
</comment>
<dbReference type="Proteomes" id="UP001597049">
    <property type="component" value="Unassembled WGS sequence"/>
</dbReference>
<dbReference type="PROSITE" id="PS00061">
    <property type="entry name" value="ADH_SHORT"/>
    <property type="match status" value="1"/>
</dbReference>